<evidence type="ECO:0000313" key="3">
    <source>
        <dbReference type="Proteomes" id="UP000033618"/>
    </source>
</evidence>
<proteinExistence type="predicted"/>
<comment type="caution">
    <text evidence="2">The sequence shown here is derived from an EMBL/GenBank/DDBJ whole genome shotgun (WGS) entry which is preliminary data.</text>
</comment>
<sequence>MPSRLRKFFRILRDTRNFYSFLLKFTGIVSPFVANFHALLLVVASKCPSVLTHHFQKNSYHLHFIDNFA</sequence>
<dbReference type="EMBL" id="LAQU01000029">
    <property type="protein sequence ID" value="KKB61898.1"/>
    <property type="molecule type" value="Genomic_DNA"/>
</dbReference>
<keyword evidence="1" id="KW-0812">Transmembrane</keyword>
<evidence type="ECO:0000313" key="2">
    <source>
        <dbReference type="EMBL" id="KKB61898.1"/>
    </source>
</evidence>
<reference evidence="2 3" key="1">
    <citation type="submission" date="2015-03" db="EMBL/GenBank/DDBJ databases">
        <title>Draft Genome Sequence of Burkholderia andropogonis type strain ICMP2807, isolated from Sorghum bicolor.</title>
        <authorList>
            <person name="Lopes-Santos L."/>
            <person name="Castro D.B."/>
            <person name="Ottoboni L.M."/>
            <person name="Park D."/>
            <person name="Weirc B.S."/>
            <person name="Destefano S.A."/>
        </authorList>
    </citation>
    <scope>NUCLEOTIDE SEQUENCE [LARGE SCALE GENOMIC DNA]</scope>
    <source>
        <strain evidence="2 3">ICMP2807</strain>
    </source>
</reference>
<protein>
    <submittedName>
        <fullName evidence="2">Uncharacterized protein</fullName>
    </submittedName>
</protein>
<dbReference type="PATRIC" id="fig|28092.6.peg.4858"/>
<gene>
    <name evidence="2" type="ORF">WM40_20665</name>
</gene>
<accession>A0A0F5JVK7</accession>
<name>A0A0F5JVK7_9BURK</name>
<dbReference type="AlphaFoldDB" id="A0A0F5JVK7"/>
<keyword evidence="1" id="KW-0472">Membrane</keyword>
<organism evidence="2 3">
    <name type="scientific">Robbsia andropogonis</name>
    <dbReference type="NCBI Taxonomy" id="28092"/>
    <lineage>
        <taxon>Bacteria</taxon>
        <taxon>Pseudomonadati</taxon>
        <taxon>Pseudomonadota</taxon>
        <taxon>Betaproteobacteria</taxon>
        <taxon>Burkholderiales</taxon>
        <taxon>Burkholderiaceae</taxon>
        <taxon>Robbsia</taxon>
    </lineage>
</organism>
<keyword evidence="1" id="KW-1133">Transmembrane helix</keyword>
<dbReference type="Proteomes" id="UP000033618">
    <property type="component" value="Unassembled WGS sequence"/>
</dbReference>
<evidence type="ECO:0000256" key="1">
    <source>
        <dbReference type="SAM" id="Phobius"/>
    </source>
</evidence>
<dbReference type="STRING" id="28092.WM40_20665"/>
<keyword evidence="3" id="KW-1185">Reference proteome</keyword>
<feature type="transmembrane region" description="Helical" evidence="1">
    <location>
        <begin position="21"/>
        <end position="44"/>
    </location>
</feature>